<keyword evidence="2" id="KW-0186">Copper</keyword>
<dbReference type="SUPFAM" id="SSF81296">
    <property type="entry name" value="E set domains"/>
    <property type="match status" value="1"/>
</dbReference>
<gene>
    <name evidence="7" type="ORF">HMPREF0291_11474</name>
</gene>
<evidence type="ECO:0000256" key="3">
    <source>
        <dbReference type="SAM" id="MobiDB-lite"/>
    </source>
</evidence>
<name>D7WCD6_9CORY</name>
<feature type="chain" id="PRO_5003108495" evidence="5">
    <location>
        <begin position="29"/>
        <end position="249"/>
    </location>
</feature>
<evidence type="ECO:0000256" key="5">
    <source>
        <dbReference type="SAM" id="SignalP"/>
    </source>
</evidence>
<dbReference type="GO" id="GO:0042597">
    <property type="term" value="C:periplasmic space"/>
    <property type="evidence" value="ECO:0007669"/>
    <property type="project" value="InterPro"/>
</dbReference>
<dbReference type="InterPro" id="IPR007348">
    <property type="entry name" value="CopC_dom"/>
</dbReference>
<feature type="compositionally biased region" description="Basic and acidic residues" evidence="3">
    <location>
        <begin position="198"/>
        <end position="209"/>
    </location>
</feature>
<feature type="transmembrane region" description="Helical" evidence="4">
    <location>
        <begin position="168"/>
        <end position="187"/>
    </location>
</feature>
<feature type="compositionally biased region" description="Gly residues" evidence="3">
    <location>
        <begin position="219"/>
        <end position="231"/>
    </location>
</feature>
<dbReference type="EMBL" id="ACLJ02000003">
    <property type="protein sequence ID" value="EFK53817.1"/>
    <property type="molecule type" value="Genomic_DNA"/>
</dbReference>
<accession>D7WCD6</accession>
<feature type="region of interest" description="Disordered" evidence="3">
    <location>
        <begin position="187"/>
        <end position="249"/>
    </location>
</feature>
<keyword evidence="4" id="KW-0472">Membrane</keyword>
<dbReference type="Pfam" id="PF04234">
    <property type="entry name" value="CopC"/>
    <property type="match status" value="1"/>
</dbReference>
<evidence type="ECO:0000259" key="6">
    <source>
        <dbReference type="Pfam" id="PF04234"/>
    </source>
</evidence>
<dbReference type="Proteomes" id="UP000004208">
    <property type="component" value="Unassembled WGS sequence"/>
</dbReference>
<reference evidence="7" key="1">
    <citation type="submission" date="2010-06" db="EMBL/GenBank/DDBJ databases">
        <authorList>
            <person name="Muzny D."/>
            <person name="Qin X."/>
            <person name="Buhay C."/>
            <person name="Dugan-Rocha S."/>
            <person name="Ding Y."/>
            <person name="Chen G."/>
            <person name="Hawes A."/>
            <person name="Holder M."/>
            <person name="Jhangiani S."/>
            <person name="Johnson A."/>
            <person name="Khan Z."/>
            <person name="Li Z."/>
            <person name="Liu W."/>
            <person name="Liu X."/>
            <person name="Perez L."/>
            <person name="Shen H."/>
            <person name="Wang Q."/>
            <person name="Watt J."/>
            <person name="Xi L."/>
            <person name="Xin Y."/>
            <person name="Zhou J."/>
            <person name="Deng J."/>
            <person name="Jiang H."/>
            <person name="Liu Y."/>
            <person name="Qu J."/>
            <person name="Song X.-Z."/>
            <person name="Zhang L."/>
            <person name="Villasana D."/>
            <person name="Johnson A."/>
            <person name="Liu J."/>
            <person name="Liyanage D."/>
            <person name="Lorensuhewa L."/>
            <person name="Robinson T."/>
            <person name="Song A."/>
            <person name="Song B.-B."/>
            <person name="Dinh H."/>
            <person name="Thornton R."/>
            <person name="Coyle M."/>
            <person name="Francisco L."/>
            <person name="Jackson L."/>
            <person name="Javaid M."/>
            <person name="Korchina V."/>
            <person name="Kovar C."/>
            <person name="Mata R."/>
            <person name="Mathew T."/>
            <person name="Ngo R."/>
            <person name="Nguyen L."/>
            <person name="Nguyen N."/>
            <person name="Okwuonu G."/>
            <person name="Ongeri F."/>
            <person name="Pham C."/>
            <person name="Simmons D."/>
            <person name="Wilczek-Boney K."/>
            <person name="Hale W."/>
            <person name="Jakkamsetti A."/>
            <person name="Pham P."/>
            <person name="Ruth R."/>
            <person name="San Lucas F."/>
            <person name="Warren J."/>
            <person name="Zhang J."/>
            <person name="Zhao Z."/>
            <person name="Zhou C."/>
            <person name="Zhu D."/>
            <person name="Lee S."/>
            <person name="Bess C."/>
            <person name="Blankenburg K."/>
            <person name="Forbes L."/>
            <person name="Fu Q."/>
            <person name="Gubbala S."/>
            <person name="Hirani K."/>
            <person name="Jayaseelan J.C."/>
            <person name="Lara F."/>
            <person name="Munidasa M."/>
            <person name="Palculict T."/>
            <person name="Patil S."/>
            <person name="Pu L.-L."/>
            <person name="Saada N."/>
            <person name="Tang L."/>
            <person name="Weissenberger G."/>
            <person name="Zhu Y."/>
            <person name="Hemphill L."/>
            <person name="Shang Y."/>
            <person name="Youmans B."/>
            <person name="Ayvaz T."/>
            <person name="Ross M."/>
            <person name="Santibanez J."/>
            <person name="Aqrawi P."/>
            <person name="Gross S."/>
            <person name="Joshi V."/>
            <person name="Fowler G."/>
            <person name="Nazareth L."/>
            <person name="Reid J."/>
            <person name="Worley K."/>
            <person name="Petrosino J."/>
            <person name="Highlander S."/>
            <person name="Gibbs R."/>
        </authorList>
    </citation>
    <scope>NUCLEOTIDE SEQUENCE [LARGE SCALE GENOMIC DNA]</scope>
    <source>
        <strain evidence="7">ATCC 33030</strain>
    </source>
</reference>
<evidence type="ECO:0000256" key="4">
    <source>
        <dbReference type="SAM" id="Phobius"/>
    </source>
</evidence>
<evidence type="ECO:0000313" key="7">
    <source>
        <dbReference type="EMBL" id="EFK53817.1"/>
    </source>
</evidence>
<keyword evidence="8" id="KW-1185">Reference proteome</keyword>
<evidence type="ECO:0000256" key="1">
    <source>
        <dbReference type="ARBA" id="ARBA00022729"/>
    </source>
</evidence>
<dbReference type="InterPro" id="IPR014756">
    <property type="entry name" value="Ig_E-set"/>
</dbReference>
<dbReference type="GO" id="GO:0005507">
    <property type="term" value="F:copper ion binding"/>
    <property type="evidence" value="ECO:0007669"/>
    <property type="project" value="InterPro"/>
</dbReference>
<evidence type="ECO:0000256" key="2">
    <source>
        <dbReference type="ARBA" id="ARBA00023008"/>
    </source>
</evidence>
<dbReference type="AlphaFoldDB" id="D7WCD6"/>
<feature type="compositionally biased region" description="Acidic residues" evidence="3">
    <location>
        <begin position="239"/>
        <end position="249"/>
    </location>
</feature>
<dbReference type="eggNOG" id="COG2372">
    <property type="taxonomic scope" value="Bacteria"/>
</dbReference>
<dbReference type="RefSeq" id="WP_005289893.1">
    <property type="nucleotide sequence ID" value="NZ_CM000961.1"/>
</dbReference>
<evidence type="ECO:0000313" key="8">
    <source>
        <dbReference type="Proteomes" id="UP000004208"/>
    </source>
</evidence>
<protein>
    <submittedName>
        <fullName evidence="7">Copper resistance protein CopC</fullName>
    </submittedName>
</protein>
<dbReference type="InterPro" id="IPR014755">
    <property type="entry name" value="Cu-Rt/internalin_Ig-like"/>
</dbReference>
<proteinExistence type="predicted"/>
<dbReference type="GO" id="GO:0046688">
    <property type="term" value="P:response to copper ion"/>
    <property type="evidence" value="ECO:0007669"/>
    <property type="project" value="InterPro"/>
</dbReference>
<keyword evidence="4" id="KW-1133">Transmembrane helix</keyword>
<dbReference type="STRING" id="585529.HMPREF0291_11474"/>
<dbReference type="HOGENOM" id="CLU_087859_1_1_11"/>
<keyword evidence="4" id="KW-0812">Transmembrane</keyword>
<dbReference type="Gene3D" id="2.60.40.1220">
    <property type="match status" value="1"/>
</dbReference>
<keyword evidence="1 5" id="KW-0732">Signal</keyword>
<feature type="domain" description="CopC" evidence="6">
    <location>
        <begin position="29"/>
        <end position="124"/>
    </location>
</feature>
<feature type="signal peptide" evidence="5">
    <location>
        <begin position="1"/>
        <end position="28"/>
    </location>
</feature>
<organism evidence="7 8">
    <name type="scientific">Corynebacterium genitalium ATCC 33030</name>
    <dbReference type="NCBI Taxonomy" id="585529"/>
    <lineage>
        <taxon>Bacteria</taxon>
        <taxon>Bacillati</taxon>
        <taxon>Actinomycetota</taxon>
        <taxon>Actinomycetes</taxon>
        <taxon>Mycobacteriales</taxon>
        <taxon>Corynebacteriaceae</taxon>
        <taxon>Corynebacterium</taxon>
    </lineage>
</organism>
<comment type="caution">
    <text evidence="7">The sequence shown here is derived from an EMBL/GenBank/DDBJ whole genome shotgun (WGS) entry which is preliminary data.</text>
</comment>
<sequence length="249" mass="26606">MAGLRRRSMALIVAAPALALAATPLAHAHDSVVSATPGIEETVTEFPEELTLEFSGNPKPDFNTFALSRISDDEVLFSGEPEVDGRNVSIDVPDGLNPEPGDYRIGFQITSSDGHATKGMTQFTYAPDGMQAAQETEDATVHQEDSSEVGSDETSQNSDEVTDGGYTWLWLLMGVLLLGGVGIAAMGKRQQHKKADKRIRDLDYNETKEGNQYNRSGHTGAGYTAGEGTQGAGTAERETDGEDGVDPRN</sequence>
<feature type="region of interest" description="Disordered" evidence="3">
    <location>
        <begin position="131"/>
        <end position="160"/>
    </location>
</feature>